<evidence type="ECO:0000256" key="6">
    <source>
        <dbReference type="ARBA" id="ARBA00022840"/>
    </source>
</evidence>
<dbReference type="GO" id="GO:0016887">
    <property type="term" value="F:ATP hydrolysis activity"/>
    <property type="evidence" value="ECO:0007669"/>
    <property type="project" value="InterPro"/>
</dbReference>
<comment type="subcellular location">
    <subcellularLocation>
        <location evidence="1">Membrane</location>
        <topology evidence="1">Multi-pass membrane protein</topology>
    </subcellularLocation>
</comment>
<dbReference type="SMART" id="SM00382">
    <property type="entry name" value="AAA"/>
    <property type="match status" value="1"/>
</dbReference>
<comment type="similarity">
    <text evidence="2">Belongs to the ABC transporter superfamily. ABCG family. Eye pigment precursor importer (TC 3.A.1.204) subfamily.</text>
</comment>
<sequence>MELTVPTTLAASAISITSSLPSHASFDSDATSFQVIWQNVSVAINIKGKRRELISRFFGTVKSGEIVAILGPSGSGKTTFLNCLAGSRKPTEGTIQYYAKTKRNAIAYVPQTESLSLYLTVREALLFSSIFKNTMKGVDHKKIVERTVQQLGLENCVNNLISKCSGGEMKRVSVGVEMTSNPSLLLIDELTSGLDSHTAFRCLDVLKNYVLSSAVKPMIILTIHQPNTDLFNLFDKIYLLTSGSCIYEGSPQNMVDYFSNNELFCPMYFNPADFALNIASNHYGNLAVQELKMANQRQNEIPVRPENGLKPMKQKYLKNKTSFIVNYFLLVKSLFISHARDPQQTIFRFGENVLFPFLILFILNTNTSKENGCILQLYNETHVARETVYERYDRETLGATNIFLLYFNSMFIFFSSAFPGVLVFGQSLRVFLRERQNNWYSTRSFFAAFITVNSLFSLFFSLLNTLLFYYLTQQHATVNLGLFLLANVLLTFFGDCFSFLVSLTVPNDPLGGTVCVGCIAFIMLSFSGFIVKMKHYRMIATIISYGSVFKYYFQACVKLFYATPTCVIGDDKILDFDTVLDFIKYYNFKNNDTLDNVDQIPTKVRDSLSETEWTKDKLFRFAEEANDLSEEKLAELQSFWVSKSSYILEEFSIARDGLHIDLIVITSMIVAVYFLCFIFLYFIQKRNRS</sequence>
<dbReference type="PANTHER" id="PTHR48041">
    <property type="entry name" value="ABC TRANSPORTER G FAMILY MEMBER 28"/>
    <property type="match status" value="1"/>
</dbReference>
<dbReference type="STRING" id="299467.A0A443SCT7"/>
<dbReference type="InterPro" id="IPR003593">
    <property type="entry name" value="AAA+_ATPase"/>
</dbReference>
<dbReference type="OrthoDB" id="66620at2759"/>
<keyword evidence="12" id="KW-1185">Reference proteome</keyword>
<keyword evidence="6 11" id="KW-0067">ATP-binding</keyword>
<feature type="transmembrane region" description="Helical" evidence="9">
    <location>
        <begin position="662"/>
        <end position="683"/>
    </location>
</feature>
<evidence type="ECO:0000256" key="9">
    <source>
        <dbReference type="SAM" id="Phobius"/>
    </source>
</evidence>
<evidence type="ECO:0000259" key="10">
    <source>
        <dbReference type="PROSITE" id="PS50893"/>
    </source>
</evidence>
<name>A0A443SCT7_9ACAR</name>
<organism evidence="11 12">
    <name type="scientific">Leptotrombidium deliense</name>
    <dbReference type="NCBI Taxonomy" id="299467"/>
    <lineage>
        <taxon>Eukaryota</taxon>
        <taxon>Metazoa</taxon>
        <taxon>Ecdysozoa</taxon>
        <taxon>Arthropoda</taxon>
        <taxon>Chelicerata</taxon>
        <taxon>Arachnida</taxon>
        <taxon>Acari</taxon>
        <taxon>Acariformes</taxon>
        <taxon>Trombidiformes</taxon>
        <taxon>Prostigmata</taxon>
        <taxon>Anystina</taxon>
        <taxon>Parasitengona</taxon>
        <taxon>Trombiculoidea</taxon>
        <taxon>Trombiculidae</taxon>
        <taxon>Leptotrombidium</taxon>
    </lineage>
</organism>
<evidence type="ECO:0000313" key="12">
    <source>
        <dbReference type="Proteomes" id="UP000288716"/>
    </source>
</evidence>
<dbReference type="GO" id="GO:0016020">
    <property type="term" value="C:membrane"/>
    <property type="evidence" value="ECO:0007669"/>
    <property type="project" value="UniProtKB-SubCell"/>
</dbReference>
<evidence type="ECO:0000256" key="2">
    <source>
        <dbReference type="ARBA" id="ARBA00005814"/>
    </source>
</evidence>
<dbReference type="SUPFAM" id="SSF52540">
    <property type="entry name" value="P-loop containing nucleoside triphosphate hydrolases"/>
    <property type="match status" value="1"/>
</dbReference>
<keyword evidence="7 9" id="KW-1133">Transmembrane helix</keyword>
<dbReference type="Pfam" id="PF19055">
    <property type="entry name" value="ABC2_membrane_7"/>
    <property type="match status" value="1"/>
</dbReference>
<dbReference type="Pfam" id="PF00005">
    <property type="entry name" value="ABC_tran"/>
    <property type="match status" value="1"/>
</dbReference>
<dbReference type="InterPro" id="IPR013525">
    <property type="entry name" value="ABC2_TM"/>
</dbReference>
<accession>A0A443SCT7</accession>
<dbReference type="InterPro" id="IPR027417">
    <property type="entry name" value="P-loop_NTPase"/>
</dbReference>
<evidence type="ECO:0000256" key="8">
    <source>
        <dbReference type="ARBA" id="ARBA00023136"/>
    </source>
</evidence>
<feature type="transmembrane region" description="Helical" evidence="9">
    <location>
        <begin position="403"/>
        <end position="425"/>
    </location>
</feature>
<dbReference type="InterPro" id="IPR003439">
    <property type="entry name" value="ABC_transporter-like_ATP-bd"/>
</dbReference>
<comment type="caution">
    <text evidence="11">The sequence shown here is derived from an EMBL/GenBank/DDBJ whole genome shotgun (WGS) entry which is preliminary data.</text>
</comment>
<evidence type="ECO:0000256" key="4">
    <source>
        <dbReference type="ARBA" id="ARBA00022692"/>
    </source>
</evidence>
<proteinExistence type="inferred from homology"/>
<evidence type="ECO:0000256" key="1">
    <source>
        <dbReference type="ARBA" id="ARBA00004141"/>
    </source>
</evidence>
<keyword evidence="8 9" id="KW-0472">Membrane</keyword>
<gene>
    <name evidence="11" type="ORF">B4U80_06111</name>
</gene>
<evidence type="ECO:0000313" key="11">
    <source>
        <dbReference type="EMBL" id="RWS25371.1"/>
    </source>
</evidence>
<keyword evidence="4 9" id="KW-0812">Transmembrane</keyword>
<feature type="transmembrane region" description="Helical" evidence="9">
    <location>
        <begin position="445"/>
        <end position="470"/>
    </location>
</feature>
<dbReference type="Gene3D" id="3.40.50.300">
    <property type="entry name" value="P-loop containing nucleotide triphosphate hydrolases"/>
    <property type="match status" value="1"/>
</dbReference>
<keyword evidence="3" id="KW-0813">Transport</keyword>
<dbReference type="InterPro" id="IPR050352">
    <property type="entry name" value="ABCG_transporters"/>
</dbReference>
<dbReference type="Proteomes" id="UP000288716">
    <property type="component" value="Unassembled WGS sequence"/>
</dbReference>
<dbReference type="EMBL" id="NCKV01003779">
    <property type="protein sequence ID" value="RWS25371.1"/>
    <property type="molecule type" value="Genomic_DNA"/>
</dbReference>
<dbReference type="VEuPathDB" id="VectorBase:LDEU006670"/>
<protein>
    <submittedName>
        <fullName evidence="11">ATP-binding cassette sub-family G member 1-like protein</fullName>
    </submittedName>
</protein>
<dbReference type="PANTHER" id="PTHR48041:SF91">
    <property type="entry name" value="ABC TRANSPORTER G FAMILY MEMBER 28"/>
    <property type="match status" value="1"/>
</dbReference>
<reference evidence="11 12" key="1">
    <citation type="journal article" date="2018" name="Gigascience">
        <title>Genomes of trombidid mites reveal novel predicted allergens and laterally-transferred genes associated with secondary metabolism.</title>
        <authorList>
            <person name="Dong X."/>
            <person name="Chaisiri K."/>
            <person name="Xia D."/>
            <person name="Armstrong S.D."/>
            <person name="Fang Y."/>
            <person name="Donnelly M.J."/>
            <person name="Kadowaki T."/>
            <person name="McGarry J.W."/>
            <person name="Darby A.C."/>
            <person name="Makepeace B.L."/>
        </authorList>
    </citation>
    <scope>NUCLEOTIDE SEQUENCE [LARGE SCALE GENOMIC DNA]</scope>
    <source>
        <strain evidence="11">UoL-UT</strain>
    </source>
</reference>
<evidence type="ECO:0000256" key="3">
    <source>
        <dbReference type="ARBA" id="ARBA00022448"/>
    </source>
</evidence>
<feature type="transmembrane region" description="Helical" evidence="9">
    <location>
        <begin position="510"/>
        <end position="531"/>
    </location>
</feature>
<dbReference type="GO" id="GO:0005524">
    <property type="term" value="F:ATP binding"/>
    <property type="evidence" value="ECO:0007669"/>
    <property type="project" value="UniProtKB-KW"/>
</dbReference>
<dbReference type="AlphaFoldDB" id="A0A443SCT7"/>
<dbReference type="Pfam" id="PF01061">
    <property type="entry name" value="ABC2_membrane"/>
    <property type="match status" value="1"/>
</dbReference>
<feature type="domain" description="ABC transporter" evidence="10">
    <location>
        <begin position="35"/>
        <end position="267"/>
    </location>
</feature>
<dbReference type="PROSITE" id="PS50893">
    <property type="entry name" value="ABC_TRANSPORTER_2"/>
    <property type="match status" value="1"/>
</dbReference>
<feature type="transmembrane region" description="Helical" evidence="9">
    <location>
        <begin position="482"/>
        <end position="504"/>
    </location>
</feature>
<evidence type="ECO:0000256" key="5">
    <source>
        <dbReference type="ARBA" id="ARBA00022741"/>
    </source>
</evidence>
<dbReference type="PROSITE" id="PS00211">
    <property type="entry name" value="ABC_TRANSPORTER_1"/>
    <property type="match status" value="1"/>
</dbReference>
<dbReference type="InterPro" id="IPR017871">
    <property type="entry name" value="ABC_transporter-like_CS"/>
</dbReference>
<evidence type="ECO:0000256" key="7">
    <source>
        <dbReference type="ARBA" id="ARBA00022989"/>
    </source>
</evidence>
<dbReference type="InterPro" id="IPR043926">
    <property type="entry name" value="ABCG_dom"/>
</dbReference>
<dbReference type="GO" id="GO:0140359">
    <property type="term" value="F:ABC-type transporter activity"/>
    <property type="evidence" value="ECO:0007669"/>
    <property type="project" value="InterPro"/>
</dbReference>
<keyword evidence="5" id="KW-0547">Nucleotide-binding</keyword>